<feature type="binding site" evidence="12">
    <location>
        <position position="169"/>
    </location>
    <ligand>
        <name>a divalent metal cation</name>
        <dbReference type="ChEBI" id="CHEBI:60240"/>
    </ligand>
</feature>
<dbReference type="InterPro" id="IPR024567">
    <property type="entry name" value="RNase_HII/HIII_dom"/>
</dbReference>
<feature type="domain" description="RNase H type-2" evidence="14">
    <location>
        <begin position="55"/>
        <end position="270"/>
    </location>
</feature>
<protein>
    <recommendedName>
        <fullName evidence="13">Ribonuclease</fullName>
        <ecNumber evidence="13">3.1.26.4</ecNumber>
    </recommendedName>
</protein>
<evidence type="ECO:0000256" key="11">
    <source>
        <dbReference type="ARBA" id="ARBA00022842"/>
    </source>
</evidence>
<name>A0AA97FE33_9EURY</name>
<evidence type="ECO:0000259" key="14">
    <source>
        <dbReference type="PROSITE" id="PS51975"/>
    </source>
</evidence>
<dbReference type="EC" id="3.1.26.4" evidence="13"/>
<comment type="cofactor">
    <cofactor evidence="2">
        <name>Mg(2+)</name>
        <dbReference type="ChEBI" id="CHEBI:18420"/>
    </cofactor>
</comment>
<evidence type="ECO:0000256" key="12">
    <source>
        <dbReference type="PROSITE-ProRule" id="PRU01319"/>
    </source>
</evidence>
<evidence type="ECO:0000256" key="10">
    <source>
        <dbReference type="ARBA" id="ARBA00022801"/>
    </source>
</evidence>
<keyword evidence="10 12" id="KW-0378">Hydrolase</keyword>
<keyword evidence="16" id="KW-1185">Reference proteome</keyword>
<keyword evidence="8 12" id="KW-0479">Metal-binding</keyword>
<dbReference type="GO" id="GO:0004523">
    <property type="term" value="F:RNA-DNA hybrid ribonuclease activity"/>
    <property type="evidence" value="ECO:0007669"/>
    <property type="project" value="UniProtKB-UniRule"/>
</dbReference>
<dbReference type="InterPro" id="IPR001352">
    <property type="entry name" value="RNase_HII/HIII"/>
</dbReference>
<accession>A0AA97FE33</accession>
<dbReference type="PANTHER" id="PTHR10954">
    <property type="entry name" value="RIBONUCLEASE H2 SUBUNIT A"/>
    <property type="match status" value="1"/>
</dbReference>
<organism evidence="15 16">
    <name type="scientific">Methanochimaera problematica</name>
    <dbReference type="NCBI Taxonomy" id="2609417"/>
    <lineage>
        <taxon>Archaea</taxon>
        <taxon>Methanobacteriati</taxon>
        <taxon>Methanobacteriota</taxon>
        <taxon>Stenosarchaea group</taxon>
        <taxon>Methanomicrobia</taxon>
        <taxon>Methanomicrobiales</taxon>
        <taxon>Methanomicrobiaceae</taxon>
        <taxon>Methanochimaera</taxon>
    </lineage>
</organism>
<dbReference type="GO" id="GO:0003723">
    <property type="term" value="F:RNA binding"/>
    <property type="evidence" value="ECO:0007669"/>
    <property type="project" value="UniProtKB-UniRule"/>
</dbReference>
<feature type="binding site" evidence="12">
    <location>
        <position position="62"/>
    </location>
    <ligand>
        <name>a divalent metal cation</name>
        <dbReference type="ChEBI" id="CHEBI:60240"/>
    </ligand>
</feature>
<comment type="subcellular location">
    <subcellularLocation>
        <location evidence="4">Cytoplasm</location>
    </subcellularLocation>
</comment>
<dbReference type="Proteomes" id="UP001301797">
    <property type="component" value="Chromosome"/>
</dbReference>
<keyword evidence="9 12" id="KW-0255">Endonuclease</keyword>
<dbReference type="KEGG" id="mefw:F1737_10515"/>
<dbReference type="GO" id="GO:0046872">
    <property type="term" value="F:metal ion binding"/>
    <property type="evidence" value="ECO:0007669"/>
    <property type="project" value="UniProtKB-KW"/>
</dbReference>
<dbReference type="GO" id="GO:0032299">
    <property type="term" value="C:ribonuclease H2 complex"/>
    <property type="evidence" value="ECO:0007669"/>
    <property type="project" value="TreeGrafter"/>
</dbReference>
<dbReference type="EMBL" id="CP043875">
    <property type="protein sequence ID" value="WOF17362.1"/>
    <property type="molecule type" value="Genomic_DNA"/>
</dbReference>
<dbReference type="PANTHER" id="PTHR10954:SF23">
    <property type="entry name" value="RIBONUCLEASE"/>
    <property type="match status" value="1"/>
</dbReference>
<evidence type="ECO:0000256" key="9">
    <source>
        <dbReference type="ARBA" id="ARBA00022759"/>
    </source>
</evidence>
<keyword evidence="11" id="KW-0460">Magnesium</keyword>
<comment type="catalytic activity">
    <reaction evidence="1 12 13">
        <text>Endonucleolytic cleavage to 5'-phosphomonoester.</text>
        <dbReference type="EC" id="3.1.26.4"/>
    </reaction>
</comment>
<dbReference type="Gene3D" id="3.30.420.10">
    <property type="entry name" value="Ribonuclease H-like superfamily/Ribonuclease H"/>
    <property type="match status" value="1"/>
</dbReference>
<dbReference type="GO" id="GO:0006298">
    <property type="term" value="P:mismatch repair"/>
    <property type="evidence" value="ECO:0007669"/>
    <property type="project" value="TreeGrafter"/>
</dbReference>
<dbReference type="AlphaFoldDB" id="A0AA97FE33"/>
<evidence type="ECO:0000256" key="2">
    <source>
        <dbReference type="ARBA" id="ARBA00001946"/>
    </source>
</evidence>
<proteinExistence type="inferred from homology"/>
<feature type="binding site" evidence="12">
    <location>
        <position position="61"/>
    </location>
    <ligand>
        <name>a divalent metal cation</name>
        <dbReference type="ChEBI" id="CHEBI:60240"/>
    </ligand>
</feature>
<dbReference type="InterPro" id="IPR004641">
    <property type="entry name" value="RNase_HIII"/>
</dbReference>
<evidence type="ECO:0000256" key="1">
    <source>
        <dbReference type="ARBA" id="ARBA00000077"/>
    </source>
</evidence>
<evidence type="ECO:0000256" key="4">
    <source>
        <dbReference type="ARBA" id="ARBA00004496"/>
    </source>
</evidence>
<dbReference type="SUPFAM" id="SSF53098">
    <property type="entry name" value="Ribonuclease H-like"/>
    <property type="match status" value="1"/>
</dbReference>
<dbReference type="GO" id="GO:0005737">
    <property type="term" value="C:cytoplasm"/>
    <property type="evidence" value="ECO:0007669"/>
    <property type="project" value="UniProtKB-SubCell"/>
</dbReference>
<dbReference type="Pfam" id="PF01351">
    <property type="entry name" value="RNase_HII"/>
    <property type="match status" value="1"/>
</dbReference>
<evidence type="ECO:0000313" key="15">
    <source>
        <dbReference type="EMBL" id="WOF17362.1"/>
    </source>
</evidence>
<dbReference type="InterPro" id="IPR012337">
    <property type="entry name" value="RNaseH-like_sf"/>
</dbReference>
<dbReference type="InterPro" id="IPR036397">
    <property type="entry name" value="RNaseH_sf"/>
</dbReference>
<gene>
    <name evidence="15" type="primary">rnhC</name>
    <name evidence="15" type="ORF">F1737_10515</name>
</gene>
<evidence type="ECO:0000256" key="7">
    <source>
        <dbReference type="ARBA" id="ARBA00022722"/>
    </source>
</evidence>
<comment type="function">
    <text evidence="3 13">Endonuclease that specifically degrades the RNA of RNA-DNA hybrids.</text>
</comment>
<keyword evidence="7 12" id="KW-0540">Nuclease</keyword>
<comment type="cofactor">
    <cofactor evidence="12">
        <name>Mn(2+)</name>
        <dbReference type="ChEBI" id="CHEBI:29035"/>
    </cofactor>
    <cofactor evidence="12">
        <name>Mg(2+)</name>
        <dbReference type="ChEBI" id="CHEBI:18420"/>
    </cofactor>
    <text evidence="12">Manganese or magnesium. Binds 1 divalent metal ion per monomer in the absence of substrate. May bind a second metal ion after substrate binding.</text>
</comment>
<evidence type="ECO:0000256" key="13">
    <source>
        <dbReference type="RuleBase" id="RU003515"/>
    </source>
</evidence>
<dbReference type="NCBIfam" id="TIGR00716">
    <property type="entry name" value="rnhC"/>
    <property type="match status" value="1"/>
</dbReference>
<evidence type="ECO:0000256" key="3">
    <source>
        <dbReference type="ARBA" id="ARBA00004065"/>
    </source>
</evidence>
<reference evidence="15 16" key="1">
    <citation type="submission" date="2019-09" db="EMBL/GenBank/DDBJ databases">
        <title>The complete genome of Methanoplanus sp. FWC-SCC4.</title>
        <authorList>
            <person name="Chen S.-C."/>
            <person name="Zhou Y.-Z."/>
            <person name="Lai M.-C."/>
        </authorList>
    </citation>
    <scope>NUCLEOTIDE SEQUENCE [LARGE SCALE GENOMIC DNA]</scope>
    <source>
        <strain evidence="15 16">FWC-SCC4</strain>
    </source>
</reference>
<keyword evidence="6" id="KW-0963">Cytoplasm</keyword>
<evidence type="ECO:0000256" key="8">
    <source>
        <dbReference type="ARBA" id="ARBA00022723"/>
    </source>
</evidence>
<dbReference type="CDD" id="cd06590">
    <property type="entry name" value="RNase_HII_bacteria_HIII_like"/>
    <property type="match status" value="1"/>
</dbReference>
<evidence type="ECO:0000256" key="5">
    <source>
        <dbReference type="ARBA" id="ARBA00008378"/>
    </source>
</evidence>
<comment type="similarity">
    <text evidence="5">Belongs to the RNase HII family. RnhC subfamily.</text>
</comment>
<evidence type="ECO:0000256" key="6">
    <source>
        <dbReference type="ARBA" id="ARBA00022490"/>
    </source>
</evidence>
<sequence>MINYDFSQFRDKSFKDTIAGALDIKIAGNDKKSPGFSCQKDKAGRNNGGFPDYGYPIIGTDESGKGDYFGPLVIAGVFVDEVTAKKLFSLGVTDSKLLDDYKIRKIAPEIREICRDGYSVIEISPQTYNRLYDQFRKEGKNLNHLLAWGHAKAIEEILGKKDSKRVISDKFGNERYILSKLQEKGRKIELIQVCKAEQNIAVAAASVLARERFIKKIDQLSALYNINIPKGAGPGVIKAGKQLVSLKGKDELKKSGKVHFKTTEKILNQL</sequence>
<dbReference type="GO" id="GO:0043137">
    <property type="term" value="P:DNA replication, removal of RNA primer"/>
    <property type="evidence" value="ECO:0007669"/>
    <property type="project" value="TreeGrafter"/>
</dbReference>
<evidence type="ECO:0000313" key="16">
    <source>
        <dbReference type="Proteomes" id="UP001301797"/>
    </source>
</evidence>
<dbReference type="PROSITE" id="PS51975">
    <property type="entry name" value="RNASE_H_2"/>
    <property type="match status" value="1"/>
</dbReference>